<dbReference type="InterPro" id="IPR003226">
    <property type="entry name" value="MYG1_exonuclease"/>
</dbReference>
<reference evidence="3" key="2">
    <citation type="submission" date="2015-07" db="EMBL/GenBank/DDBJ databases">
        <title>Contrasting host-pathogen interactions and genome evolution in two generalist and specialist microsporidian pathogens of mosquitoes.</title>
        <authorList>
            <consortium name="The Broad Institute Genomics Platform"/>
            <consortium name="The Broad Institute Genome Sequencing Center for Infectious Disease"/>
            <person name="Cuomo C.A."/>
            <person name="Sanscrainte N.D."/>
            <person name="Goldberg J.M."/>
            <person name="Heiman D."/>
            <person name="Young S."/>
            <person name="Zeng Q."/>
            <person name="Becnel J.J."/>
            <person name="Birren B.W."/>
        </authorList>
    </citation>
    <scope>NUCLEOTIDE SEQUENCE [LARGE SCALE GENOMIC DNA]</scope>
    <source>
        <strain evidence="3">USNM 41457</strain>
    </source>
</reference>
<dbReference type="OrthoDB" id="10265310at2759"/>
<dbReference type="GO" id="GO:0005737">
    <property type="term" value="C:cytoplasm"/>
    <property type="evidence" value="ECO:0007669"/>
    <property type="project" value="TreeGrafter"/>
</dbReference>
<dbReference type="GO" id="GO:0005634">
    <property type="term" value="C:nucleus"/>
    <property type="evidence" value="ECO:0007669"/>
    <property type="project" value="TreeGrafter"/>
</dbReference>
<keyword evidence="3" id="KW-1185">Reference proteome</keyword>
<dbReference type="InParanoid" id="J8ZV06"/>
<dbReference type="FunCoup" id="J8ZV06">
    <property type="interactions" value="349"/>
</dbReference>
<proteinExistence type="inferred from homology"/>
<dbReference type="PANTHER" id="PTHR11215:SF1">
    <property type="entry name" value="MYG1 EXONUCLEASE"/>
    <property type="match status" value="1"/>
</dbReference>
<dbReference type="EMBL" id="AFBI03000036">
    <property type="protein sequence ID" value="EJW03508.1"/>
    <property type="molecule type" value="Genomic_DNA"/>
</dbReference>
<accession>J8ZV06</accession>
<sequence>MYLITHNGKFHLDEILACVILEKLYPNSTLLRTRDRKEIKRLVDENKHVAVFDVYDQFDHSLRLYDHHQRCFNDTFSSDYDVKLSSAGLIFKYYGKQFILAFFSDIELSSEILEYLYIKIYEEYFLYEDAIDNGIDVGQKYKIRSLPDMVDNMYKGSSEKSEEIFFNAKKFVRNDFYLYLNSKRKDIALISELRAIVKKTDKNDFFIYVGENKNCSSIIHFLEKKYDRDFKFIIQKEEEQFRVYAIAITALSFKTKCPLQEKWRGLRNEELQRISGIDDALFVHSTGFLGITKSYDNAVKMCELSYRN</sequence>
<evidence type="ECO:0000313" key="2">
    <source>
        <dbReference type="EMBL" id="EJW03508.1"/>
    </source>
</evidence>
<evidence type="ECO:0000256" key="1">
    <source>
        <dbReference type="ARBA" id="ARBA00010105"/>
    </source>
</evidence>
<gene>
    <name evidence="2" type="ORF">EDEG_02164</name>
</gene>
<name>J8ZV06_EDHAE</name>
<dbReference type="VEuPathDB" id="MicrosporidiaDB:EDEG_02164"/>
<dbReference type="OMA" id="FHANSWL"/>
<protein>
    <submittedName>
        <fullName evidence="2">Uncharacterized protein</fullName>
    </submittedName>
</protein>
<dbReference type="PANTHER" id="PTHR11215">
    <property type="entry name" value="METAL DEPENDENT HYDROLASE - RELATED"/>
    <property type="match status" value="1"/>
</dbReference>
<evidence type="ECO:0000313" key="3">
    <source>
        <dbReference type="Proteomes" id="UP000003163"/>
    </source>
</evidence>
<dbReference type="Proteomes" id="UP000003163">
    <property type="component" value="Unassembled WGS sequence"/>
</dbReference>
<organism evidence="2 3">
    <name type="scientific">Edhazardia aedis (strain USNM 41457)</name>
    <name type="common">Microsporidian parasite</name>
    <dbReference type="NCBI Taxonomy" id="1003232"/>
    <lineage>
        <taxon>Eukaryota</taxon>
        <taxon>Fungi</taxon>
        <taxon>Fungi incertae sedis</taxon>
        <taxon>Microsporidia</taxon>
        <taxon>Edhazardia</taxon>
    </lineage>
</organism>
<reference evidence="2 3" key="1">
    <citation type="submission" date="2011-08" db="EMBL/GenBank/DDBJ databases">
        <authorList>
            <person name="Liu Z.J."/>
            <person name="Shi F.L."/>
            <person name="Lu J.Q."/>
            <person name="Li M."/>
            <person name="Wang Z.L."/>
        </authorList>
    </citation>
    <scope>NUCLEOTIDE SEQUENCE [LARGE SCALE GENOMIC DNA]</scope>
    <source>
        <strain evidence="2 3">USNM 41457</strain>
    </source>
</reference>
<dbReference type="Pfam" id="PF03690">
    <property type="entry name" value="MYG1_exonuc"/>
    <property type="match status" value="1"/>
</dbReference>
<dbReference type="AlphaFoldDB" id="J8ZV06"/>
<dbReference type="HOGENOM" id="CLU_051576_0_0_1"/>
<comment type="caution">
    <text evidence="2">The sequence shown here is derived from an EMBL/GenBank/DDBJ whole genome shotgun (WGS) entry which is preliminary data.</text>
</comment>
<comment type="similarity">
    <text evidence="1">Belongs to the MYG1 family.</text>
</comment>
<dbReference type="STRING" id="1003232.J8ZV06"/>